<dbReference type="Pfam" id="PF13807">
    <property type="entry name" value="GNVR"/>
    <property type="match status" value="1"/>
</dbReference>
<dbReference type="InterPro" id="IPR003856">
    <property type="entry name" value="LPS_length_determ_N"/>
</dbReference>
<feature type="coiled-coil region" evidence="6">
    <location>
        <begin position="279"/>
        <end position="306"/>
    </location>
</feature>
<sequence length="514" mass="59368">MENNGNRLEEPDVTNLKTYFQVIIRRKWIIIGCLVAAITFGVIHNFKAIPVYRVTTQVLIGKYKPNVVSIEEVVSPDRGDLHWNRTEIQILSSRSVALRVIKALNLRDSPEFKSNEKRKRFSIRGSIRSLARRVIRGFRSQEKVDTPEGIEIRDTKRNGSPEFKSDEKRKSFSIRGYLSSLEQRLDLKKRSLIRRLDAKKESRKPEKSDVDSGLIGSYLSRLKVEPIKYSRLVNISFEGFHPDVITTIVNRHAQEYIDQKREIKFGTTRDAAGWLREQLYEKEKTVKKAETALQEYKERVKIVSLEESQNIIVQKLKDLNEVLTKAKTERIGIETLYKQIENLSNKADMIDSIPYVLEGDSLIQTLKRDYINTKAEITKLRGKYGEKFPTMVKLVSQAEEQKKRINSEVDKIIKSLETKYKIALSKEESFSQALEEQKKVALGLNRKAIAYGTLKREADSEKAMYDMILNRMKETDIAGELRTSNIRIIDVAEIPESPFKPKKRFNILLSLIIG</sequence>
<comment type="subcellular location">
    <subcellularLocation>
        <location evidence="1">Cell membrane</location>
        <topology evidence="1">Multi-pass membrane protein</topology>
    </subcellularLocation>
</comment>
<evidence type="ECO:0000256" key="4">
    <source>
        <dbReference type="ARBA" id="ARBA00022989"/>
    </source>
</evidence>
<protein>
    <recommendedName>
        <fullName evidence="12">Polysaccharide chain length determinant N-terminal domain-containing protein</fullName>
    </recommendedName>
</protein>
<keyword evidence="5 8" id="KW-0472">Membrane</keyword>
<feature type="coiled-coil region" evidence="6">
    <location>
        <begin position="363"/>
        <end position="415"/>
    </location>
</feature>
<proteinExistence type="predicted"/>
<dbReference type="PANTHER" id="PTHR32309">
    <property type="entry name" value="TYROSINE-PROTEIN KINASE"/>
    <property type="match status" value="1"/>
</dbReference>
<reference evidence="11" key="1">
    <citation type="journal article" date="2015" name="Nature">
        <title>Complex archaea that bridge the gap between prokaryotes and eukaryotes.</title>
        <authorList>
            <person name="Spang A."/>
            <person name="Saw J.H."/>
            <person name="Jorgensen S.L."/>
            <person name="Zaremba-Niedzwiedzka K."/>
            <person name="Martijn J."/>
            <person name="Lind A.E."/>
            <person name="van Eijk R."/>
            <person name="Schleper C."/>
            <person name="Guy L."/>
            <person name="Ettema T.J."/>
        </authorList>
    </citation>
    <scope>NUCLEOTIDE SEQUENCE</scope>
</reference>
<dbReference type="PANTHER" id="PTHR32309:SF13">
    <property type="entry name" value="FERRIC ENTEROBACTIN TRANSPORT PROTEIN FEPE"/>
    <property type="match status" value="1"/>
</dbReference>
<evidence type="ECO:0000256" key="6">
    <source>
        <dbReference type="SAM" id="Coils"/>
    </source>
</evidence>
<evidence type="ECO:0008006" key="12">
    <source>
        <dbReference type="Google" id="ProtNLM"/>
    </source>
</evidence>
<evidence type="ECO:0000256" key="7">
    <source>
        <dbReference type="SAM" id="MobiDB-lite"/>
    </source>
</evidence>
<evidence type="ECO:0000259" key="9">
    <source>
        <dbReference type="Pfam" id="PF02706"/>
    </source>
</evidence>
<dbReference type="EMBL" id="LAZR01036386">
    <property type="protein sequence ID" value="KKL24983.1"/>
    <property type="molecule type" value="Genomic_DNA"/>
</dbReference>
<dbReference type="InterPro" id="IPR050445">
    <property type="entry name" value="Bact_polysacc_biosynth/exp"/>
</dbReference>
<organism evidence="11">
    <name type="scientific">marine sediment metagenome</name>
    <dbReference type="NCBI Taxonomy" id="412755"/>
    <lineage>
        <taxon>unclassified sequences</taxon>
        <taxon>metagenomes</taxon>
        <taxon>ecological metagenomes</taxon>
    </lineage>
</organism>
<name>A0A0F9EM89_9ZZZZ</name>
<feature type="region of interest" description="Disordered" evidence="7">
    <location>
        <begin position="146"/>
        <end position="167"/>
    </location>
</feature>
<evidence type="ECO:0000256" key="5">
    <source>
        <dbReference type="ARBA" id="ARBA00023136"/>
    </source>
</evidence>
<gene>
    <name evidence="11" type="ORF">LCGC14_2409870</name>
</gene>
<feature type="domain" description="Polysaccharide chain length determinant N-terminal" evidence="9">
    <location>
        <begin position="15"/>
        <end position="104"/>
    </location>
</feature>
<dbReference type="GO" id="GO:0005886">
    <property type="term" value="C:plasma membrane"/>
    <property type="evidence" value="ECO:0007669"/>
    <property type="project" value="UniProtKB-SubCell"/>
</dbReference>
<evidence type="ECO:0000256" key="8">
    <source>
        <dbReference type="SAM" id="Phobius"/>
    </source>
</evidence>
<evidence type="ECO:0000313" key="11">
    <source>
        <dbReference type="EMBL" id="KKL24983.1"/>
    </source>
</evidence>
<dbReference type="GO" id="GO:0004713">
    <property type="term" value="F:protein tyrosine kinase activity"/>
    <property type="evidence" value="ECO:0007669"/>
    <property type="project" value="TreeGrafter"/>
</dbReference>
<evidence type="ECO:0000256" key="3">
    <source>
        <dbReference type="ARBA" id="ARBA00022692"/>
    </source>
</evidence>
<keyword evidence="6" id="KW-0175">Coiled coil</keyword>
<evidence type="ECO:0000256" key="1">
    <source>
        <dbReference type="ARBA" id="ARBA00004651"/>
    </source>
</evidence>
<keyword evidence="4 8" id="KW-1133">Transmembrane helix</keyword>
<feature type="domain" description="Tyrosine-protein kinase G-rich" evidence="10">
    <location>
        <begin position="454"/>
        <end position="514"/>
    </location>
</feature>
<dbReference type="InterPro" id="IPR032807">
    <property type="entry name" value="GNVR"/>
</dbReference>
<feature type="non-terminal residue" evidence="11">
    <location>
        <position position="514"/>
    </location>
</feature>
<keyword evidence="3 8" id="KW-0812">Transmembrane</keyword>
<dbReference type="Pfam" id="PF02706">
    <property type="entry name" value="Wzz"/>
    <property type="match status" value="1"/>
</dbReference>
<evidence type="ECO:0000259" key="10">
    <source>
        <dbReference type="Pfam" id="PF13807"/>
    </source>
</evidence>
<comment type="caution">
    <text evidence="11">The sequence shown here is derived from an EMBL/GenBank/DDBJ whole genome shotgun (WGS) entry which is preliminary data.</text>
</comment>
<evidence type="ECO:0000256" key="2">
    <source>
        <dbReference type="ARBA" id="ARBA00022475"/>
    </source>
</evidence>
<keyword evidence="2" id="KW-1003">Cell membrane</keyword>
<feature type="transmembrane region" description="Helical" evidence="8">
    <location>
        <begin position="28"/>
        <end position="46"/>
    </location>
</feature>
<accession>A0A0F9EM89</accession>
<dbReference type="AlphaFoldDB" id="A0A0F9EM89"/>